<comment type="similarity">
    <text evidence="1 6">Belongs to the sigma-70 factor family. ECF subfamily.</text>
</comment>
<evidence type="ECO:0000256" key="5">
    <source>
        <dbReference type="ARBA" id="ARBA00023163"/>
    </source>
</evidence>
<keyword evidence="2 6" id="KW-0805">Transcription regulation</keyword>
<dbReference type="GO" id="GO:0006950">
    <property type="term" value="P:response to stress"/>
    <property type="evidence" value="ECO:0007669"/>
    <property type="project" value="UniProtKB-ARBA"/>
</dbReference>
<dbReference type="PANTHER" id="PTHR43133:SF8">
    <property type="entry name" value="RNA POLYMERASE SIGMA FACTOR HI_1459-RELATED"/>
    <property type="match status" value="1"/>
</dbReference>
<sequence length="170" mass="19754">MSKSSLIISEWFHLYSNDVYNYLVYYTGSMDVEDLVQEVFIKVIKGLKSYKGESSPKTWIFSIARNVAIDDARKRNKKKKLSFDEQMITSDGETPEKIFLQNEAKQSLYTAIQMLKSNYREVIILRGIKEMSVSETAEILNWKEEKVRSTYSRALKSLRKLQGGDLDDEL</sequence>
<dbReference type="NCBIfam" id="TIGR02937">
    <property type="entry name" value="sigma70-ECF"/>
    <property type="match status" value="1"/>
</dbReference>
<dbReference type="EMBL" id="JAGYPG010000004">
    <property type="protein sequence ID" value="MBS4197332.1"/>
    <property type="molecule type" value="Genomic_DNA"/>
</dbReference>
<dbReference type="GO" id="GO:0016987">
    <property type="term" value="F:sigma factor activity"/>
    <property type="evidence" value="ECO:0007669"/>
    <property type="project" value="UniProtKB-KW"/>
</dbReference>
<dbReference type="SUPFAM" id="SSF88659">
    <property type="entry name" value="Sigma3 and sigma4 domains of RNA polymerase sigma factors"/>
    <property type="match status" value="1"/>
</dbReference>
<keyword evidence="10" id="KW-1185">Reference proteome</keyword>
<keyword evidence="3 6" id="KW-0731">Sigma factor</keyword>
<dbReference type="InterPro" id="IPR036388">
    <property type="entry name" value="WH-like_DNA-bd_sf"/>
</dbReference>
<dbReference type="CDD" id="cd06171">
    <property type="entry name" value="Sigma70_r4"/>
    <property type="match status" value="1"/>
</dbReference>
<dbReference type="GO" id="GO:0003677">
    <property type="term" value="F:DNA binding"/>
    <property type="evidence" value="ECO:0007669"/>
    <property type="project" value="UniProtKB-KW"/>
</dbReference>
<dbReference type="Pfam" id="PF08281">
    <property type="entry name" value="Sigma70_r4_2"/>
    <property type="match status" value="1"/>
</dbReference>
<evidence type="ECO:0000256" key="6">
    <source>
        <dbReference type="RuleBase" id="RU000716"/>
    </source>
</evidence>
<dbReference type="InterPro" id="IPR013325">
    <property type="entry name" value="RNA_pol_sigma_r2"/>
</dbReference>
<name>A0A942TJS5_9BACI</name>
<evidence type="ECO:0000256" key="4">
    <source>
        <dbReference type="ARBA" id="ARBA00023125"/>
    </source>
</evidence>
<evidence type="ECO:0000313" key="9">
    <source>
        <dbReference type="EMBL" id="MBS4197332.1"/>
    </source>
</evidence>
<dbReference type="InterPro" id="IPR007627">
    <property type="entry name" value="RNA_pol_sigma70_r2"/>
</dbReference>
<dbReference type="Pfam" id="PF04542">
    <property type="entry name" value="Sigma70_r2"/>
    <property type="match status" value="1"/>
</dbReference>
<evidence type="ECO:0000313" key="10">
    <source>
        <dbReference type="Proteomes" id="UP000681414"/>
    </source>
</evidence>
<dbReference type="PANTHER" id="PTHR43133">
    <property type="entry name" value="RNA POLYMERASE ECF-TYPE SIGMA FACTO"/>
    <property type="match status" value="1"/>
</dbReference>
<dbReference type="GO" id="GO:0006352">
    <property type="term" value="P:DNA-templated transcription initiation"/>
    <property type="evidence" value="ECO:0007669"/>
    <property type="project" value="InterPro"/>
</dbReference>
<dbReference type="InterPro" id="IPR039425">
    <property type="entry name" value="RNA_pol_sigma-70-like"/>
</dbReference>
<feature type="domain" description="RNA polymerase sigma-70 region 2" evidence="7">
    <location>
        <begin position="12"/>
        <end position="77"/>
    </location>
</feature>
<dbReference type="SUPFAM" id="SSF88946">
    <property type="entry name" value="Sigma2 domain of RNA polymerase sigma factors"/>
    <property type="match status" value="1"/>
</dbReference>
<dbReference type="Gene3D" id="1.10.1740.10">
    <property type="match status" value="1"/>
</dbReference>
<dbReference type="InterPro" id="IPR014284">
    <property type="entry name" value="RNA_pol_sigma-70_dom"/>
</dbReference>
<gene>
    <name evidence="9" type="ORF">KHA97_20010</name>
</gene>
<keyword evidence="4 6" id="KW-0238">DNA-binding</keyword>
<dbReference type="InterPro" id="IPR013324">
    <property type="entry name" value="RNA_pol_sigma_r3/r4-like"/>
</dbReference>
<dbReference type="Proteomes" id="UP000681414">
    <property type="component" value="Unassembled WGS sequence"/>
</dbReference>
<evidence type="ECO:0000259" key="8">
    <source>
        <dbReference type="Pfam" id="PF08281"/>
    </source>
</evidence>
<accession>A0A942TJS5</accession>
<organism evidence="9 10">
    <name type="scientific">Lederbergia citri</name>
    <dbReference type="NCBI Taxonomy" id="2833580"/>
    <lineage>
        <taxon>Bacteria</taxon>
        <taxon>Bacillati</taxon>
        <taxon>Bacillota</taxon>
        <taxon>Bacilli</taxon>
        <taxon>Bacillales</taxon>
        <taxon>Bacillaceae</taxon>
        <taxon>Lederbergia</taxon>
    </lineage>
</organism>
<keyword evidence="5 6" id="KW-0804">Transcription</keyword>
<dbReference type="Gene3D" id="1.10.10.10">
    <property type="entry name" value="Winged helix-like DNA-binding domain superfamily/Winged helix DNA-binding domain"/>
    <property type="match status" value="1"/>
</dbReference>
<evidence type="ECO:0000256" key="3">
    <source>
        <dbReference type="ARBA" id="ARBA00023082"/>
    </source>
</evidence>
<evidence type="ECO:0000256" key="1">
    <source>
        <dbReference type="ARBA" id="ARBA00010641"/>
    </source>
</evidence>
<dbReference type="InterPro" id="IPR013249">
    <property type="entry name" value="RNA_pol_sigma70_r4_t2"/>
</dbReference>
<proteinExistence type="inferred from homology"/>
<comment type="caution">
    <text evidence="9">The sequence shown here is derived from an EMBL/GenBank/DDBJ whole genome shotgun (WGS) entry which is preliminary data.</text>
</comment>
<evidence type="ECO:0000256" key="2">
    <source>
        <dbReference type="ARBA" id="ARBA00023015"/>
    </source>
</evidence>
<reference evidence="9 10" key="1">
    <citation type="submission" date="2021-05" db="EMBL/GenBank/DDBJ databases">
        <title>Novel Bacillus species.</title>
        <authorList>
            <person name="Liu G."/>
        </authorList>
    </citation>
    <scope>NUCLEOTIDE SEQUENCE [LARGE SCALE GENOMIC DNA]</scope>
    <source>
        <strain evidence="10">FJAT-49780</strain>
    </source>
</reference>
<dbReference type="RefSeq" id="WP_213126569.1">
    <property type="nucleotide sequence ID" value="NZ_JAGYPG010000004.1"/>
</dbReference>
<dbReference type="PROSITE" id="PS01063">
    <property type="entry name" value="SIGMA70_ECF"/>
    <property type="match status" value="1"/>
</dbReference>
<feature type="domain" description="RNA polymerase sigma factor 70 region 4 type 2" evidence="8">
    <location>
        <begin position="106"/>
        <end position="158"/>
    </location>
</feature>
<protein>
    <recommendedName>
        <fullName evidence="6">RNA polymerase sigma factor</fullName>
    </recommendedName>
</protein>
<dbReference type="AlphaFoldDB" id="A0A942TJS5"/>
<dbReference type="InterPro" id="IPR000838">
    <property type="entry name" value="RNA_pol_sigma70_ECF_CS"/>
</dbReference>
<evidence type="ECO:0000259" key="7">
    <source>
        <dbReference type="Pfam" id="PF04542"/>
    </source>
</evidence>